<evidence type="ECO:0000256" key="15">
    <source>
        <dbReference type="ARBA" id="ARBA00042568"/>
    </source>
</evidence>
<dbReference type="SUPFAM" id="SSF53383">
    <property type="entry name" value="PLP-dependent transferases"/>
    <property type="match status" value="1"/>
</dbReference>
<dbReference type="STRING" id="1806994.A0A507C8U8"/>
<dbReference type="InterPro" id="IPR015424">
    <property type="entry name" value="PyrdxlP-dep_Trfase"/>
</dbReference>
<dbReference type="GeneID" id="42004184"/>
<dbReference type="Pfam" id="PF00282">
    <property type="entry name" value="Pyridoxal_deC"/>
    <property type="match status" value="1"/>
</dbReference>
<evidence type="ECO:0000256" key="1">
    <source>
        <dbReference type="ARBA" id="ARBA00001933"/>
    </source>
</evidence>
<evidence type="ECO:0000256" key="12">
    <source>
        <dbReference type="ARBA" id="ARBA00023239"/>
    </source>
</evidence>
<dbReference type="GO" id="GO:0019752">
    <property type="term" value="P:carboxylic acid metabolic process"/>
    <property type="evidence" value="ECO:0007669"/>
    <property type="project" value="InterPro"/>
</dbReference>
<dbReference type="InterPro" id="IPR002129">
    <property type="entry name" value="PyrdxlP-dep_de-COase"/>
</dbReference>
<dbReference type="PANTHER" id="PTHR42735">
    <property type="match status" value="1"/>
</dbReference>
<dbReference type="Gene3D" id="3.90.1150.10">
    <property type="entry name" value="Aspartate Aminotransferase, domain 1"/>
    <property type="match status" value="1"/>
</dbReference>
<evidence type="ECO:0000256" key="14">
    <source>
        <dbReference type="ARBA" id="ARBA00038965"/>
    </source>
</evidence>
<dbReference type="FunFam" id="3.40.640.10:FF:000020">
    <property type="entry name" value="sphingosine-1-phosphate lyase 1"/>
    <property type="match status" value="1"/>
</dbReference>
<evidence type="ECO:0000256" key="4">
    <source>
        <dbReference type="ARBA" id="ARBA00004991"/>
    </source>
</evidence>
<evidence type="ECO:0000256" key="16">
    <source>
        <dbReference type="PIRSR" id="PIRSR602129-50"/>
    </source>
</evidence>
<dbReference type="InterPro" id="IPR015422">
    <property type="entry name" value="PyrdxlP-dep_Trfase_small"/>
</dbReference>
<keyword evidence="11" id="KW-0472">Membrane</keyword>
<dbReference type="InterPro" id="IPR050477">
    <property type="entry name" value="GrpII_AminoAcid_Decarb"/>
</dbReference>
<sequence length="454" mass="49214">MSKKQPSAYGALPKAGLTEAQVRQELQRYSNMGKVAWQDGRVTGAVYHGGPELNKLLMDAAGMFAVSNPLHPDVFPGVRQMEAECLSMVLRMYNAPADAGASFTSGGTESILMACMTYRNMAKTLRGITDPNMVVPRTIHAAFDKAAAYFNITIIHVDVDPTTGQVDLQKMEEAINPQTVFLGCSSPNYPHGIVDNVPKVAALAKKHNLPCHVDCCLGGFIVPFAEKAGYPLPYFVDFRNEGVTSISADQHKYGFAIKGASTIMYRNKEIRKHQYFVAPMWPGGLYSSPSTAGSRWGGSVASCWSAMVTFGESGYVETTRKIIEANRKIVKGVRSVPELIVIGEPLLTVIAFTSRPGSNINIFGVSELLGRKGWSLGNLQHPAAIHLSTTLLHVPVADQLVLDIKEAVEVLRKDPHAGDGAKTMIYGSRAEVGDDKLGSKMDGAHKFLDSLTRL</sequence>
<dbReference type="GO" id="GO:0030170">
    <property type="term" value="F:pyridoxal phosphate binding"/>
    <property type="evidence" value="ECO:0007669"/>
    <property type="project" value="InterPro"/>
</dbReference>
<keyword evidence="10" id="KW-0443">Lipid metabolism</keyword>
<dbReference type="GO" id="GO:0008117">
    <property type="term" value="F:sphinganine-1-phosphate aldolase activity"/>
    <property type="evidence" value="ECO:0007669"/>
    <property type="project" value="UniProtKB-EC"/>
</dbReference>
<dbReference type="GO" id="GO:0030149">
    <property type="term" value="P:sphingolipid catabolic process"/>
    <property type="evidence" value="ECO:0007669"/>
    <property type="project" value="TreeGrafter"/>
</dbReference>
<dbReference type="Gene3D" id="6.10.140.2150">
    <property type="match status" value="1"/>
</dbReference>
<dbReference type="Proteomes" id="UP000319731">
    <property type="component" value="Unassembled WGS sequence"/>
</dbReference>
<evidence type="ECO:0000313" key="19">
    <source>
        <dbReference type="Proteomes" id="UP000319731"/>
    </source>
</evidence>
<accession>A0A507C8U8</accession>
<dbReference type="OrthoDB" id="10254570at2759"/>
<name>A0A507C8U8_9FUNG</name>
<dbReference type="EC" id="4.1.2.27" evidence="14"/>
<evidence type="ECO:0000256" key="8">
    <source>
        <dbReference type="ARBA" id="ARBA00022919"/>
    </source>
</evidence>
<keyword evidence="7 16" id="KW-0663">Pyridoxal phosphate</keyword>
<evidence type="ECO:0000256" key="2">
    <source>
        <dbReference type="ARBA" id="ARBA00004389"/>
    </source>
</evidence>
<evidence type="ECO:0000256" key="9">
    <source>
        <dbReference type="ARBA" id="ARBA00022989"/>
    </source>
</evidence>
<dbReference type="Gene3D" id="3.40.640.10">
    <property type="entry name" value="Type I PLP-dependent aspartate aminotransferase-like (Major domain)"/>
    <property type="match status" value="1"/>
</dbReference>
<dbReference type="RefSeq" id="XP_031025158.1">
    <property type="nucleotide sequence ID" value="XM_031168887.1"/>
</dbReference>
<evidence type="ECO:0000256" key="5">
    <source>
        <dbReference type="ARBA" id="ARBA00022692"/>
    </source>
</evidence>
<keyword evidence="19" id="KW-1185">Reference proteome</keyword>
<evidence type="ECO:0000256" key="3">
    <source>
        <dbReference type="ARBA" id="ARBA00004760"/>
    </source>
</evidence>
<comment type="caution">
    <text evidence="18">The sequence shown here is derived from an EMBL/GenBank/DDBJ whole genome shotgun (WGS) entry which is preliminary data.</text>
</comment>
<keyword evidence="12 17" id="KW-0456">Lyase</keyword>
<evidence type="ECO:0000256" key="10">
    <source>
        <dbReference type="ARBA" id="ARBA00023098"/>
    </source>
</evidence>
<dbReference type="GO" id="GO:0005789">
    <property type="term" value="C:endoplasmic reticulum membrane"/>
    <property type="evidence" value="ECO:0007669"/>
    <property type="project" value="UniProtKB-SubCell"/>
</dbReference>
<comment type="pathway">
    <text evidence="3">Lipid metabolism; sphingolipid metabolism.</text>
</comment>
<keyword evidence="9" id="KW-1133">Transmembrane helix</keyword>
<evidence type="ECO:0000256" key="17">
    <source>
        <dbReference type="RuleBase" id="RU000382"/>
    </source>
</evidence>
<dbReference type="EMBL" id="QEAO01000014">
    <property type="protein sequence ID" value="TPX34394.1"/>
    <property type="molecule type" value="Genomic_DNA"/>
</dbReference>
<gene>
    <name evidence="18" type="ORF">SmJEL517_g02959</name>
</gene>
<evidence type="ECO:0000313" key="18">
    <source>
        <dbReference type="EMBL" id="TPX34394.1"/>
    </source>
</evidence>
<comment type="pathway">
    <text evidence="4">Sphingolipid metabolism.</text>
</comment>
<proteinExistence type="inferred from homology"/>
<comment type="similarity">
    <text evidence="13">Belongs to the group II decarboxylase family. Sphingosine-1-phosphate lyase subfamily.</text>
</comment>
<keyword evidence="6" id="KW-0256">Endoplasmic reticulum</keyword>
<evidence type="ECO:0000256" key="6">
    <source>
        <dbReference type="ARBA" id="ARBA00022824"/>
    </source>
</evidence>
<reference evidence="18 19" key="1">
    <citation type="journal article" date="2019" name="Sci. Rep.">
        <title>Comparative genomics of chytrid fungi reveal insights into the obligate biotrophic and pathogenic lifestyle of Synchytrium endobioticum.</title>
        <authorList>
            <person name="van de Vossenberg B.T.L.H."/>
            <person name="Warris S."/>
            <person name="Nguyen H.D.T."/>
            <person name="van Gent-Pelzer M.P.E."/>
            <person name="Joly D.L."/>
            <person name="van de Geest H.C."/>
            <person name="Bonants P.J.M."/>
            <person name="Smith D.S."/>
            <person name="Levesque C.A."/>
            <person name="van der Lee T.A.J."/>
        </authorList>
    </citation>
    <scope>NUCLEOTIDE SEQUENCE [LARGE SCALE GENOMIC DNA]</scope>
    <source>
        <strain evidence="18 19">JEL517</strain>
    </source>
</reference>
<evidence type="ECO:0000256" key="11">
    <source>
        <dbReference type="ARBA" id="ARBA00023136"/>
    </source>
</evidence>
<organism evidence="18 19">
    <name type="scientific">Synchytrium microbalum</name>
    <dbReference type="NCBI Taxonomy" id="1806994"/>
    <lineage>
        <taxon>Eukaryota</taxon>
        <taxon>Fungi</taxon>
        <taxon>Fungi incertae sedis</taxon>
        <taxon>Chytridiomycota</taxon>
        <taxon>Chytridiomycota incertae sedis</taxon>
        <taxon>Chytridiomycetes</taxon>
        <taxon>Synchytriales</taxon>
        <taxon>Synchytriaceae</taxon>
        <taxon>Synchytrium</taxon>
    </lineage>
</organism>
<dbReference type="AlphaFoldDB" id="A0A507C8U8"/>
<keyword evidence="8" id="KW-0746">Sphingolipid metabolism</keyword>
<protein>
    <recommendedName>
        <fullName evidence="14">sphinganine-1-phosphate aldolase</fullName>
        <ecNumber evidence="14">4.1.2.27</ecNumber>
    </recommendedName>
    <alternativeName>
        <fullName evidence="15">Sphingosine-1-phosphate aldolase</fullName>
    </alternativeName>
</protein>
<comment type="cofactor">
    <cofactor evidence="1 16 17">
        <name>pyridoxal 5'-phosphate</name>
        <dbReference type="ChEBI" id="CHEBI:597326"/>
    </cofactor>
</comment>
<dbReference type="PANTHER" id="PTHR42735:SF6">
    <property type="entry name" value="SPHINGOSINE-1-PHOSPHATE LYASE 1"/>
    <property type="match status" value="1"/>
</dbReference>
<comment type="subcellular location">
    <subcellularLocation>
        <location evidence="2">Endoplasmic reticulum membrane</location>
        <topology evidence="2">Single-pass membrane protein</topology>
    </subcellularLocation>
</comment>
<dbReference type="InterPro" id="IPR015421">
    <property type="entry name" value="PyrdxlP-dep_Trfase_major"/>
</dbReference>
<feature type="modified residue" description="N6-(pyridoxal phosphate)lysine" evidence="16">
    <location>
        <position position="252"/>
    </location>
</feature>
<keyword evidence="5" id="KW-0812">Transmembrane</keyword>
<evidence type="ECO:0000256" key="13">
    <source>
        <dbReference type="ARBA" id="ARBA00038302"/>
    </source>
</evidence>
<evidence type="ECO:0000256" key="7">
    <source>
        <dbReference type="ARBA" id="ARBA00022898"/>
    </source>
</evidence>